<protein>
    <submittedName>
        <fullName evidence="1">Uncharacterized protein</fullName>
    </submittedName>
</protein>
<accession>A0AAD9RE75</accession>
<dbReference type="AlphaFoldDB" id="A0AAD9RE75"/>
<evidence type="ECO:0000313" key="1">
    <source>
        <dbReference type="EMBL" id="KAK2577703.1"/>
    </source>
</evidence>
<sequence length="60" mass="6526">MYPIQLFPASVPPICAPFMNTTFSAGEDEDSESIISLRYGVLFVLHFPGSDAAVGAKTRY</sequence>
<proteinExistence type="predicted"/>
<feature type="non-terminal residue" evidence="1">
    <location>
        <position position="60"/>
    </location>
</feature>
<evidence type="ECO:0000313" key="2">
    <source>
        <dbReference type="Proteomes" id="UP001258017"/>
    </source>
</evidence>
<dbReference type="EMBL" id="JAIFRP010002251">
    <property type="protein sequence ID" value="KAK2577703.1"/>
    <property type="molecule type" value="Genomic_DNA"/>
</dbReference>
<name>A0AAD9RE75_9HYME</name>
<reference evidence="1" key="1">
    <citation type="submission" date="2021-08" db="EMBL/GenBank/DDBJ databases">
        <authorList>
            <person name="Misof B."/>
            <person name="Oliver O."/>
            <person name="Podsiadlowski L."/>
            <person name="Donath A."/>
            <person name="Peters R."/>
            <person name="Mayer C."/>
            <person name="Rust J."/>
            <person name="Gunkel S."/>
            <person name="Lesny P."/>
            <person name="Martin S."/>
            <person name="Oeyen J.P."/>
            <person name="Petersen M."/>
            <person name="Panagiotis P."/>
            <person name="Wilbrandt J."/>
            <person name="Tanja T."/>
        </authorList>
    </citation>
    <scope>NUCLEOTIDE SEQUENCE</scope>
    <source>
        <strain evidence="1">GBR_01_08_01A</strain>
        <tissue evidence="1">Thorax + abdomen</tissue>
    </source>
</reference>
<keyword evidence="2" id="KW-1185">Reference proteome</keyword>
<gene>
    <name evidence="1" type="ORF">KPH14_000727</name>
</gene>
<comment type="caution">
    <text evidence="1">The sequence shown here is derived from an EMBL/GenBank/DDBJ whole genome shotgun (WGS) entry which is preliminary data.</text>
</comment>
<reference evidence="1" key="2">
    <citation type="journal article" date="2023" name="Commun. Biol.">
        <title>Intrasexual cuticular hydrocarbon dimorphism in a wasp sheds light on hydrocarbon biosynthesis genes in Hymenoptera.</title>
        <authorList>
            <person name="Moris V.C."/>
            <person name="Podsiadlowski L."/>
            <person name="Martin S."/>
            <person name="Oeyen J.P."/>
            <person name="Donath A."/>
            <person name="Petersen M."/>
            <person name="Wilbrandt J."/>
            <person name="Misof B."/>
            <person name="Liedtke D."/>
            <person name="Thamm M."/>
            <person name="Scheiner R."/>
            <person name="Schmitt T."/>
            <person name="Niehuis O."/>
        </authorList>
    </citation>
    <scope>NUCLEOTIDE SEQUENCE</scope>
    <source>
        <strain evidence="1">GBR_01_08_01A</strain>
    </source>
</reference>
<dbReference type="Proteomes" id="UP001258017">
    <property type="component" value="Unassembled WGS sequence"/>
</dbReference>
<organism evidence="1 2">
    <name type="scientific">Odynerus spinipes</name>
    <dbReference type="NCBI Taxonomy" id="1348599"/>
    <lineage>
        <taxon>Eukaryota</taxon>
        <taxon>Metazoa</taxon>
        <taxon>Ecdysozoa</taxon>
        <taxon>Arthropoda</taxon>
        <taxon>Hexapoda</taxon>
        <taxon>Insecta</taxon>
        <taxon>Pterygota</taxon>
        <taxon>Neoptera</taxon>
        <taxon>Endopterygota</taxon>
        <taxon>Hymenoptera</taxon>
        <taxon>Apocrita</taxon>
        <taxon>Aculeata</taxon>
        <taxon>Vespoidea</taxon>
        <taxon>Vespidae</taxon>
        <taxon>Eumeninae</taxon>
        <taxon>Odynerus</taxon>
    </lineage>
</organism>